<proteinExistence type="predicted"/>
<keyword evidence="1" id="KW-0614">Plasmid</keyword>
<sequence length="50" mass="5683">MNVIIDQRTGRQLRRFASYAEAAAYRRDVLRPALDPDQPCPFLIRGVPPA</sequence>
<organism evidence="1 2">
    <name type="scientific">Candidatus Mycobacterium methanotrophicum</name>
    <dbReference type="NCBI Taxonomy" id="2943498"/>
    <lineage>
        <taxon>Bacteria</taxon>
        <taxon>Bacillati</taxon>
        <taxon>Actinomycetota</taxon>
        <taxon>Actinomycetes</taxon>
        <taxon>Mycobacteriales</taxon>
        <taxon>Mycobacteriaceae</taxon>
        <taxon>Mycobacterium</taxon>
    </lineage>
</organism>
<dbReference type="Proteomes" id="UP001056610">
    <property type="component" value="Plasmid unnamed"/>
</dbReference>
<reference evidence="1" key="1">
    <citation type="submission" date="2022-05" db="EMBL/GenBank/DDBJ databases">
        <title>A methanotrophic Mycobacterium dominates a cave microbial ecosystem.</title>
        <authorList>
            <person name="Van Spanning R.J.M."/>
            <person name="Guan Q."/>
            <person name="Melkonian C."/>
            <person name="Gallant J."/>
            <person name="Polerecky L."/>
            <person name="Flot J.-F."/>
            <person name="Brandt B.W."/>
            <person name="Braster M."/>
            <person name="Iturbe Espinoza P."/>
            <person name="Aerts J."/>
            <person name="Meima-Franke M."/>
            <person name="Piersma S.R."/>
            <person name="Bunduc C."/>
            <person name="Ummels R."/>
            <person name="Pain A."/>
            <person name="Fleming E.J."/>
            <person name="van der Wel N."/>
            <person name="Gherman V.D."/>
            <person name="Sarbu S.M."/>
            <person name="Bodelier P.L.E."/>
            <person name="Bitter W."/>
        </authorList>
    </citation>
    <scope>NUCLEOTIDE SEQUENCE</scope>
    <source>
        <strain evidence="1">Sulfur Cave</strain>
        <plasmid evidence="1">unnamed</plasmid>
    </source>
</reference>
<evidence type="ECO:0000313" key="1">
    <source>
        <dbReference type="EMBL" id="UQX13560.1"/>
    </source>
</evidence>
<name>A0ABY4QTW2_9MYCO</name>
<gene>
    <name evidence="1" type="ORF">M5I08_25550</name>
</gene>
<dbReference type="RefSeq" id="WP_219068204.1">
    <property type="nucleotide sequence ID" value="NZ_CAJUXY010000032.1"/>
</dbReference>
<geneLocation type="plasmid" evidence="1 2">
    <name>unnamed</name>
</geneLocation>
<protein>
    <submittedName>
        <fullName evidence="1">Uncharacterized protein</fullName>
    </submittedName>
</protein>
<accession>A0ABY4QTW2</accession>
<dbReference type="EMBL" id="CP097321">
    <property type="protein sequence ID" value="UQX13560.1"/>
    <property type="molecule type" value="Genomic_DNA"/>
</dbReference>
<evidence type="ECO:0000313" key="2">
    <source>
        <dbReference type="Proteomes" id="UP001056610"/>
    </source>
</evidence>
<keyword evidence="2" id="KW-1185">Reference proteome</keyword>